<sequence>MKNHVLKNSGIALGLLGAALIVSSSFAQGFMPAVRFPGVRKTLPKAQVSTRMSDSPTYTYTLLSYPGTLDTQGVGINPDALDGDLYGQSVTARPEIKVVGAWFSSDGASQTGFLARVFGTKSVRETYDLLNDPQGSLVQQPYSINDFGQIVGDYYMGDIGGSYVFHSYELDGDTFKPLNVPFANAVSTFSPAINNTGEIVGGWTDSAGNSHGYTLIGDTYTSFDYPGGGQIQLYLSVNSEGHIVGSYADANGNVHGFLRRGETYTSINFPGAVYTASTGINDADEIVGSYCPTNQCLQTGGEGLQGFILKNGVYTTFAIPGEYATALASINNKGVLMGNYYDTDVNAADTANHVHTFLATPTL</sequence>
<dbReference type="RefSeq" id="WP_380014827.1">
    <property type="nucleotide sequence ID" value="NZ_JADIKI010000023.1"/>
</dbReference>
<keyword evidence="3" id="KW-1185">Reference proteome</keyword>
<evidence type="ECO:0000313" key="3">
    <source>
        <dbReference type="Proteomes" id="UP001620409"/>
    </source>
</evidence>
<feature type="signal peptide" evidence="1">
    <location>
        <begin position="1"/>
        <end position="27"/>
    </location>
</feature>
<organism evidence="2 3">
    <name type="scientific">Dyella humi</name>
    <dbReference type="NCBI Taxonomy" id="1770547"/>
    <lineage>
        <taxon>Bacteria</taxon>
        <taxon>Pseudomonadati</taxon>
        <taxon>Pseudomonadota</taxon>
        <taxon>Gammaproteobacteria</taxon>
        <taxon>Lysobacterales</taxon>
        <taxon>Rhodanobacteraceae</taxon>
        <taxon>Dyella</taxon>
    </lineage>
</organism>
<name>A0ABW8INI2_9GAMM</name>
<accession>A0ABW8INI2</accession>
<gene>
    <name evidence="2" type="ORF">ISP18_17060</name>
</gene>
<evidence type="ECO:0000256" key="1">
    <source>
        <dbReference type="SAM" id="SignalP"/>
    </source>
</evidence>
<protein>
    <submittedName>
        <fullName evidence="2">Uncharacterized protein</fullName>
    </submittedName>
</protein>
<dbReference type="EMBL" id="JADIKI010000023">
    <property type="protein sequence ID" value="MFK2856318.1"/>
    <property type="molecule type" value="Genomic_DNA"/>
</dbReference>
<dbReference type="Proteomes" id="UP001620409">
    <property type="component" value="Unassembled WGS sequence"/>
</dbReference>
<comment type="caution">
    <text evidence="2">The sequence shown here is derived from an EMBL/GenBank/DDBJ whole genome shotgun (WGS) entry which is preliminary data.</text>
</comment>
<feature type="chain" id="PRO_5047346078" evidence="1">
    <location>
        <begin position="28"/>
        <end position="363"/>
    </location>
</feature>
<reference evidence="2 3" key="1">
    <citation type="submission" date="2020-10" db="EMBL/GenBank/DDBJ databases">
        <title>Phylogeny of dyella-like bacteria.</title>
        <authorList>
            <person name="Fu J."/>
        </authorList>
    </citation>
    <scope>NUCLEOTIDE SEQUENCE [LARGE SCALE GENOMIC DNA]</scope>
    <source>
        <strain evidence="2 3">DHG40</strain>
    </source>
</reference>
<keyword evidence="1" id="KW-0732">Signal</keyword>
<evidence type="ECO:0000313" key="2">
    <source>
        <dbReference type="EMBL" id="MFK2856318.1"/>
    </source>
</evidence>
<proteinExistence type="predicted"/>